<feature type="domain" description="RNA polymerase sigma-70 region 2" evidence="6">
    <location>
        <begin position="20"/>
        <end position="82"/>
    </location>
</feature>
<dbReference type="Pfam" id="PF04542">
    <property type="entry name" value="Sigma70_r2"/>
    <property type="match status" value="1"/>
</dbReference>
<evidence type="ECO:0000256" key="1">
    <source>
        <dbReference type="ARBA" id="ARBA00010641"/>
    </source>
</evidence>
<dbReference type="InterPro" id="IPR013325">
    <property type="entry name" value="RNA_pol_sigma_r2"/>
</dbReference>
<keyword evidence="3" id="KW-0731">Sigma factor</keyword>
<evidence type="ECO:0000256" key="3">
    <source>
        <dbReference type="ARBA" id="ARBA00023082"/>
    </source>
</evidence>
<keyword evidence="5" id="KW-0804">Transcription</keyword>
<dbReference type="InterPro" id="IPR013324">
    <property type="entry name" value="RNA_pol_sigma_r3/r4-like"/>
</dbReference>
<feature type="domain" description="RNA polymerase sigma factor 70 region 4 type 2" evidence="7">
    <location>
        <begin position="110"/>
        <end position="159"/>
    </location>
</feature>
<dbReference type="AlphaFoldDB" id="A0A3B0Y3H7"/>
<sequence>MGLITCINNCVSMRPRIAASRARLYRVALAWCGDKMLADDLVQETLSLALQKVHQLRDRERLNAWLYSILNNCWKQYLRNRRPHEDLDDERPCDKPGPEMMIDRLEIVSRVRRAVAVLPLEQRRVLALVDLEGFSYNDVAEILEIPAGTVMSRLHRARKGLVKLLDTEEVSPAKAAGPSLRRVK</sequence>
<proteinExistence type="inferred from homology"/>
<keyword evidence="2" id="KW-0805">Transcription regulation</keyword>
<comment type="similarity">
    <text evidence="1">Belongs to the sigma-70 factor family. ECF subfamily.</text>
</comment>
<dbReference type="GO" id="GO:0003677">
    <property type="term" value="F:DNA binding"/>
    <property type="evidence" value="ECO:0007669"/>
    <property type="project" value="UniProtKB-KW"/>
</dbReference>
<dbReference type="InterPro" id="IPR014284">
    <property type="entry name" value="RNA_pol_sigma-70_dom"/>
</dbReference>
<dbReference type="GO" id="GO:0016987">
    <property type="term" value="F:sigma factor activity"/>
    <property type="evidence" value="ECO:0007669"/>
    <property type="project" value="UniProtKB-KW"/>
</dbReference>
<accession>A0A3B0Y3H7</accession>
<dbReference type="Gene3D" id="1.10.1740.10">
    <property type="match status" value="1"/>
</dbReference>
<dbReference type="CDD" id="cd06171">
    <property type="entry name" value="Sigma70_r4"/>
    <property type="match status" value="1"/>
</dbReference>
<evidence type="ECO:0000313" key="8">
    <source>
        <dbReference type="EMBL" id="VAW75265.1"/>
    </source>
</evidence>
<dbReference type="Gene3D" id="1.10.10.10">
    <property type="entry name" value="Winged helix-like DNA-binding domain superfamily/Winged helix DNA-binding domain"/>
    <property type="match status" value="1"/>
</dbReference>
<dbReference type="InterPro" id="IPR013249">
    <property type="entry name" value="RNA_pol_sigma70_r4_t2"/>
</dbReference>
<dbReference type="EMBL" id="UOFM01000126">
    <property type="protein sequence ID" value="VAW75265.1"/>
    <property type="molecule type" value="Genomic_DNA"/>
</dbReference>
<dbReference type="SUPFAM" id="SSF88659">
    <property type="entry name" value="Sigma3 and sigma4 domains of RNA polymerase sigma factors"/>
    <property type="match status" value="1"/>
</dbReference>
<dbReference type="InterPro" id="IPR039425">
    <property type="entry name" value="RNA_pol_sigma-70-like"/>
</dbReference>
<dbReference type="PANTHER" id="PTHR43133:SF8">
    <property type="entry name" value="RNA POLYMERASE SIGMA FACTOR HI_1459-RELATED"/>
    <property type="match status" value="1"/>
</dbReference>
<protein>
    <recommendedName>
        <fullName evidence="9">RNA polymerase sigma-54 factor RpoN</fullName>
    </recommendedName>
</protein>
<evidence type="ECO:0000259" key="6">
    <source>
        <dbReference type="Pfam" id="PF04542"/>
    </source>
</evidence>
<organism evidence="8">
    <name type="scientific">hydrothermal vent metagenome</name>
    <dbReference type="NCBI Taxonomy" id="652676"/>
    <lineage>
        <taxon>unclassified sequences</taxon>
        <taxon>metagenomes</taxon>
        <taxon>ecological metagenomes</taxon>
    </lineage>
</organism>
<dbReference type="GO" id="GO:0006352">
    <property type="term" value="P:DNA-templated transcription initiation"/>
    <property type="evidence" value="ECO:0007669"/>
    <property type="project" value="InterPro"/>
</dbReference>
<dbReference type="NCBIfam" id="TIGR02937">
    <property type="entry name" value="sigma70-ECF"/>
    <property type="match status" value="1"/>
</dbReference>
<dbReference type="PANTHER" id="PTHR43133">
    <property type="entry name" value="RNA POLYMERASE ECF-TYPE SIGMA FACTO"/>
    <property type="match status" value="1"/>
</dbReference>
<dbReference type="InterPro" id="IPR007627">
    <property type="entry name" value="RNA_pol_sigma70_r2"/>
</dbReference>
<evidence type="ECO:0008006" key="9">
    <source>
        <dbReference type="Google" id="ProtNLM"/>
    </source>
</evidence>
<name>A0A3B0Y3H7_9ZZZZ</name>
<dbReference type="SUPFAM" id="SSF88946">
    <property type="entry name" value="Sigma2 domain of RNA polymerase sigma factors"/>
    <property type="match status" value="1"/>
</dbReference>
<gene>
    <name evidence="8" type="ORF">MNBD_GAMMA14-1255</name>
</gene>
<dbReference type="InterPro" id="IPR036388">
    <property type="entry name" value="WH-like_DNA-bd_sf"/>
</dbReference>
<evidence type="ECO:0000256" key="4">
    <source>
        <dbReference type="ARBA" id="ARBA00023125"/>
    </source>
</evidence>
<reference evidence="8" key="1">
    <citation type="submission" date="2018-06" db="EMBL/GenBank/DDBJ databases">
        <authorList>
            <person name="Zhirakovskaya E."/>
        </authorList>
    </citation>
    <scope>NUCLEOTIDE SEQUENCE</scope>
</reference>
<dbReference type="Pfam" id="PF08281">
    <property type="entry name" value="Sigma70_r4_2"/>
    <property type="match status" value="1"/>
</dbReference>
<evidence type="ECO:0000256" key="5">
    <source>
        <dbReference type="ARBA" id="ARBA00023163"/>
    </source>
</evidence>
<evidence type="ECO:0000256" key="2">
    <source>
        <dbReference type="ARBA" id="ARBA00023015"/>
    </source>
</evidence>
<keyword evidence="4" id="KW-0238">DNA-binding</keyword>
<evidence type="ECO:0000259" key="7">
    <source>
        <dbReference type="Pfam" id="PF08281"/>
    </source>
</evidence>